<evidence type="ECO:0000313" key="2">
    <source>
        <dbReference type="EMBL" id="KYQ92322.1"/>
    </source>
</evidence>
<proteinExistence type="predicted"/>
<organism evidence="2 3">
    <name type="scientific">Tieghemostelium lacteum</name>
    <name type="common">Slime mold</name>
    <name type="synonym">Dictyostelium lacteum</name>
    <dbReference type="NCBI Taxonomy" id="361077"/>
    <lineage>
        <taxon>Eukaryota</taxon>
        <taxon>Amoebozoa</taxon>
        <taxon>Evosea</taxon>
        <taxon>Eumycetozoa</taxon>
        <taxon>Dictyostelia</taxon>
        <taxon>Dictyosteliales</taxon>
        <taxon>Raperosteliaceae</taxon>
        <taxon>Tieghemostelium</taxon>
    </lineage>
</organism>
<reference evidence="2 3" key="1">
    <citation type="submission" date="2015-12" db="EMBL/GenBank/DDBJ databases">
        <title>Dictyostelia acquired genes for synthesis and detection of signals that induce cell-type specialization by lateral gene transfer from prokaryotes.</title>
        <authorList>
            <person name="Gloeckner G."/>
            <person name="Schaap P."/>
        </authorList>
    </citation>
    <scope>NUCLEOTIDE SEQUENCE [LARGE SCALE GENOMIC DNA]</scope>
    <source>
        <strain evidence="2 3">TK</strain>
    </source>
</reference>
<sequence>MIKTLLVLLFFVSTIKSADINCTISTYQSDSCENNKYIFLNDSVTIANEFNLGSNKYAQFNNTLTFNNSQILFVHNENDTYRVKSVNLFWVGSNYVNVKTNMNLDGAQSKSLSIKTFDWENLSVENGSYIYTIEHLEPSKIGCVVASTGIASFKAQCSSGPLTKMISIFVSVKGSIPQNTQEYKNSKRSQIQGILGDSFPSSRIGVSFSDITADSYILIIDLLGSLSINPDAKDYYQKITVDLLKSSGVISTRSTATITSITNTPAPTAPQQTSSDAQRTTIQSTVALLLLLIIVLFN</sequence>
<dbReference type="InParanoid" id="A0A151ZED2"/>
<evidence type="ECO:0000313" key="3">
    <source>
        <dbReference type="Proteomes" id="UP000076078"/>
    </source>
</evidence>
<accession>A0A151ZED2</accession>
<name>A0A151ZED2_TIELA</name>
<dbReference type="AlphaFoldDB" id="A0A151ZED2"/>
<keyword evidence="1" id="KW-0732">Signal</keyword>
<feature type="signal peptide" evidence="1">
    <location>
        <begin position="1"/>
        <end position="17"/>
    </location>
</feature>
<evidence type="ECO:0000256" key="1">
    <source>
        <dbReference type="SAM" id="SignalP"/>
    </source>
</evidence>
<dbReference type="Proteomes" id="UP000076078">
    <property type="component" value="Unassembled WGS sequence"/>
</dbReference>
<keyword evidence="3" id="KW-1185">Reference proteome</keyword>
<dbReference type="EMBL" id="LODT01000029">
    <property type="protein sequence ID" value="KYQ92322.1"/>
    <property type="molecule type" value="Genomic_DNA"/>
</dbReference>
<feature type="chain" id="PRO_5007593186" evidence="1">
    <location>
        <begin position="18"/>
        <end position="298"/>
    </location>
</feature>
<gene>
    <name evidence="2" type="ORF">DLAC_06285</name>
</gene>
<protein>
    <submittedName>
        <fullName evidence="2">Uncharacterized protein</fullName>
    </submittedName>
</protein>
<comment type="caution">
    <text evidence="2">The sequence shown here is derived from an EMBL/GenBank/DDBJ whole genome shotgun (WGS) entry which is preliminary data.</text>
</comment>